<keyword evidence="1" id="KW-1133">Transmembrane helix</keyword>
<accession>A0A7I4YWA1</accession>
<feature type="transmembrane region" description="Helical" evidence="1">
    <location>
        <begin position="187"/>
        <end position="206"/>
    </location>
</feature>
<dbReference type="OrthoDB" id="5827259at2759"/>
<sequence>MGVHNCSTPAFPLIGLARIFYVASCTAIVIVSVALQTIFAMTCNKMKGWKSNFAFYLLQLMAIFSFLSYMGLLVSYVHGLLLFNSPILSRVTGSNFEGSFFAFVIAILCLTLHRLFYTLLPLKAQFVLTTTVEKICICSIILFYIVYVAITLSPLASVEFCAALFSFHAGRAPLQEVISLMDQVFCYAAGIVNVTAYTIMFTTLFIRGSLTFERNREVQMTIQTALASAFELTFFVCWEILPSVIPDNWRRTVNGYILLIYYDILLLPYMILNQTVKTEMKKLFCKKHYTTSPVLSFYQTQKTPRQRNSIWKTY</sequence>
<feature type="transmembrane region" description="Helical" evidence="1">
    <location>
        <begin position="98"/>
        <end position="120"/>
    </location>
</feature>
<feature type="transmembrane region" description="Helical" evidence="1">
    <location>
        <begin position="19"/>
        <end position="41"/>
    </location>
</feature>
<evidence type="ECO:0000313" key="3">
    <source>
        <dbReference type="WBParaSite" id="HCON_00142395-00001"/>
    </source>
</evidence>
<keyword evidence="1" id="KW-0472">Membrane</keyword>
<reference evidence="3" key="1">
    <citation type="submission" date="2020-12" db="UniProtKB">
        <authorList>
            <consortium name="WormBaseParasite"/>
        </authorList>
    </citation>
    <scope>IDENTIFICATION</scope>
    <source>
        <strain evidence="3">MHco3</strain>
    </source>
</reference>
<name>A0A7I4YWA1_HAECO</name>
<protein>
    <submittedName>
        <fullName evidence="3">Serpentine Receptor, class T</fullName>
    </submittedName>
</protein>
<dbReference type="AlphaFoldDB" id="A0A7I4YWA1"/>
<feature type="transmembrane region" description="Helical" evidence="1">
    <location>
        <begin position="141"/>
        <end position="167"/>
    </location>
</feature>
<keyword evidence="1" id="KW-0812">Transmembrane</keyword>
<feature type="transmembrane region" description="Helical" evidence="1">
    <location>
        <begin position="53"/>
        <end position="78"/>
    </location>
</feature>
<feature type="transmembrane region" description="Helical" evidence="1">
    <location>
        <begin position="218"/>
        <end position="241"/>
    </location>
</feature>
<keyword evidence="2" id="KW-1185">Reference proteome</keyword>
<organism evidence="2 3">
    <name type="scientific">Haemonchus contortus</name>
    <name type="common">Barber pole worm</name>
    <dbReference type="NCBI Taxonomy" id="6289"/>
    <lineage>
        <taxon>Eukaryota</taxon>
        <taxon>Metazoa</taxon>
        <taxon>Ecdysozoa</taxon>
        <taxon>Nematoda</taxon>
        <taxon>Chromadorea</taxon>
        <taxon>Rhabditida</taxon>
        <taxon>Rhabditina</taxon>
        <taxon>Rhabditomorpha</taxon>
        <taxon>Strongyloidea</taxon>
        <taxon>Trichostrongylidae</taxon>
        <taxon>Haemonchus</taxon>
    </lineage>
</organism>
<evidence type="ECO:0000256" key="1">
    <source>
        <dbReference type="SAM" id="Phobius"/>
    </source>
</evidence>
<dbReference type="Proteomes" id="UP000025227">
    <property type="component" value="Unplaced"/>
</dbReference>
<proteinExistence type="predicted"/>
<dbReference type="WBParaSite" id="HCON_00142395-00001">
    <property type="protein sequence ID" value="HCON_00142395-00001"/>
    <property type="gene ID" value="HCON_00142395"/>
</dbReference>
<feature type="transmembrane region" description="Helical" evidence="1">
    <location>
        <begin position="253"/>
        <end position="272"/>
    </location>
</feature>
<evidence type="ECO:0000313" key="2">
    <source>
        <dbReference type="Proteomes" id="UP000025227"/>
    </source>
</evidence>